<accession>A0A922IGF3</accession>
<sequence>MLIYLRVDDSLPWNEFSYPGKYHRRANKQANQNVKNLRLQWQYYDKGYNHIFFLMNFNIEFYFKFFFIPIGNISKHFLLFNIQLLYSMKLHNQLLILLHEMIQKIKNQNREKIWLTDLCACELYLLFLFYKNFHFISSDYNFDFFFTHENGEIELELY</sequence>
<gene>
    <name evidence="1" type="ORF">DERF_003135</name>
</gene>
<reference evidence="1" key="1">
    <citation type="submission" date="2013-05" db="EMBL/GenBank/DDBJ databases">
        <authorList>
            <person name="Yim A.K.Y."/>
            <person name="Chan T.F."/>
            <person name="Ji K.M."/>
            <person name="Liu X.Y."/>
            <person name="Zhou J.W."/>
            <person name="Li R.Q."/>
            <person name="Yang K.Y."/>
            <person name="Li J."/>
            <person name="Li M."/>
            <person name="Law P.T.W."/>
            <person name="Wu Y.L."/>
            <person name="Cai Z.L."/>
            <person name="Qin H."/>
            <person name="Bao Y."/>
            <person name="Leung R.K.K."/>
            <person name="Ng P.K.S."/>
            <person name="Zou J."/>
            <person name="Zhong X.J."/>
            <person name="Ran P.X."/>
            <person name="Zhong N.S."/>
            <person name="Liu Z.G."/>
            <person name="Tsui S.K.W."/>
        </authorList>
    </citation>
    <scope>NUCLEOTIDE SEQUENCE</scope>
    <source>
        <strain evidence="1">Derf</strain>
        <tissue evidence="1">Whole organism</tissue>
    </source>
</reference>
<dbReference type="EMBL" id="ASGP02000001">
    <property type="protein sequence ID" value="KAH9529244.1"/>
    <property type="molecule type" value="Genomic_DNA"/>
</dbReference>
<proteinExistence type="predicted"/>
<comment type="caution">
    <text evidence="1">The sequence shown here is derived from an EMBL/GenBank/DDBJ whole genome shotgun (WGS) entry which is preliminary data.</text>
</comment>
<evidence type="ECO:0000313" key="2">
    <source>
        <dbReference type="Proteomes" id="UP000790347"/>
    </source>
</evidence>
<dbReference type="AlphaFoldDB" id="A0A922IGF3"/>
<name>A0A922IGF3_DERFA</name>
<dbReference type="Proteomes" id="UP000790347">
    <property type="component" value="Unassembled WGS sequence"/>
</dbReference>
<keyword evidence="2" id="KW-1185">Reference proteome</keyword>
<evidence type="ECO:0000313" key="1">
    <source>
        <dbReference type="EMBL" id="KAH9529244.1"/>
    </source>
</evidence>
<reference evidence="1" key="2">
    <citation type="journal article" date="2022" name="Res Sq">
        <title>Comparative Genomics Reveals Insights into the Divergent Evolution of Astigmatic Mites and Household Pest Adaptations.</title>
        <authorList>
            <person name="Xiong Q."/>
            <person name="Wan A.T.-Y."/>
            <person name="Liu X.-Y."/>
            <person name="Fung C.S.-H."/>
            <person name="Xiao X."/>
            <person name="Malainual N."/>
            <person name="Hou J."/>
            <person name="Wang L."/>
            <person name="Wang M."/>
            <person name="Yang K."/>
            <person name="Cui Y."/>
            <person name="Leung E."/>
            <person name="Nong W."/>
            <person name="Shin S.-K."/>
            <person name="Au S."/>
            <person name="Jeong K.Y."/>
            <person name="Chew F.T."/>
            <person name="Hui J."/>
            <person name="Leung T.F."/>
            <person name="Tungtrongchitr A."/>
            <person name="Zhong N."/>
            <person name="Liu Z."/>
            <person name="Tsui S."/>
        </authorList>
    </citation>
    <scope>NUCLEOTIDE SEQUENCE</scope>
    <source>
        <strain evidence="1">Derf</strain>
        <tissue evidence="1">Whole organism</tissue>
    </source>
</reference>
<organism evidence="1 2">
    <name type="scientific">Dermatophagoides farinae</name>
    <name type="common">American house dust mite</name>
    <dbReference type="NCBI Taxonomy" id="6954"/>
    <lineage>
        <taxon>Eukaryota</taxon>
        <taxon>Metazoa</taxon>
        <taxon>Ecdysozoa</taxon>
        <taxon>Arthropoda</taxon>
        <taxon>Chelicerata</taxon>
        <taxon>Arachnida</taxon>
        <taxon>Acari</taxon>
        <taxon>Acariformes</taxon>
        <taxon>Sarcoptiformes</taxon>
        <taxon>Astigmata</taxon>
        <taxon>Psoroptidia</taxon>
        <taxon>Analgoidea</taxon>
        <taxon>Pyroglyphidae</taxon>
        <taxon>Dermatophagoidinae</taxon>
        <taxon>Dermatophagoides</taxon>
    </lineage>
</organism>
<protein>
    <submittedName>
        <fullName evidence="1">Uncharacterized protein</fullName>
    </submittedName>
</protein>